<protein>
    <submittedName>
        <fullName evidence="1">Uncharacterized protein</fullName>
    </submittedName>
</protein>
<accession>S6BAE7</accession>
<organism evidence="1">
    <name type="scientific">Babesia bovis</name>
    <dbReference type="NCBI Taxonomy" id="5865"/>
    <lineage>
        <taxon>Eukaryota</taxon>
        <taxon>Sar</taxon>
        <taxon>Alveolata</taxon>
        <taxon>Apicomplexa</taxon>
        <taxon>Aconoidasida</taxon>
        <taxon>Piroplasmida</taxon>
        <taxon>Babesiidae</taxon>
        <taxon>Babesia</taxon>
    </lineage>
</organism>
<dbReference type="AlphaFoldDB" id="S6BAE7"/>
<evidence type="ECO:0000313" key="1">
    <source>
        <dbReference type="EMBL" id="BAN66196.1"/>
    </source>
</evidence>
<name>S6BAE7_BABBO</name>
<proteinExistence type="evidence at transcript level"/>
<dbReference type="EMBL" id="AK442402">
    <property type="protein sequence ID" value="BAN66196.1"/>
    <property type="molecule type" value="mRNA"/>
</dbReference>
<reference evidence="1" key="1">
    <citation type="journal article" date="2014" name="BMC Genomics">
        <title>The Babesia bovis gene and promoter model: an update from full-length EST analysis.</title>
        <authorList>
            <person name="Yamagishi J."/>
            <person name="Wakaguri H."/>
            <person name="Yokoyama N."/>
            <person name="Yamashita R."/>
            <person name="Suzuki Y."/>
            <person name="Xuan X."/>
            <person name="Igarashi I."/>
        </authorList>
    </citation>
    <scope>NUCLEOTIDE SEQUENCE</scope>
    <source>
        <strain evidence="1">Texas</strain>
    </source>
</reference>
<sequence>MFSIFCSVARYCKSVHFICNYNVYSPFTYDAAALRIQFMICSTLSLKGGTLWMFEIGYVCAHSKLSKSLIYIVIPSKR</sequence>